<dbReference type="InterPro" id="IPR027363">
    <property type="entry name" value="M1Pi_N"/>
</dbReference>
<gene>
    <name evidence="3" type="ORF">FHS77_002886</name>
</gene>
<accession>A0A841M9U8</accession>
<dbReference type="InterPro" id="IPR042529">
    <property type="entry name" value="IF_2B-like_C"/>
</dbReference>
<reference evidence="3 4" key="1">
    <citation type="submission" date="2020-08" db="EMBL/GenBank/DDBJ databases">
        <title>Genomic Encyclopedia of Type Strains, Phase IV (KMG-IV): sequencing the most valuable type-strain genomes for metagenomic binning, comparative biology and taxonomic classification.</title>
        <authorList>
            <person name="Goeker M."/>
        </authorList>
    </citation>
    <scope>NUCLEOTIDE SEQUENCE [LARGE SCALE GENOMIC DNA]</scope>
    <source>
        <strain evidence="3 4">DSM 22336</strain>
    </source>
</reference>
<proteinExistence type="inferred from homology"/>
<dbReference type="PANTHER" id="PTHR43475:SF1">
    <property type="entry name" value="METHYLTHIORIBOSE-1-PHOSPHATE ISOMERASE"/>
    <property type="match status" value="1"/>
</dbReference>
<evidence type="ECO:0000256" key="2">
    <source>
        <dbReference type="RuleBase" id="RU003814"/>
    </source>
</evidence>
<dbReference type="RefSeq" id="WP_184224481.1">
    <property type="nucleotide sequence ID" value="NZ_JACIIU010000023.1"/>
</dbReference>
<dbReference type="InterPro" id="IPR037171">
    <property type="entry name" value="NagB/RpiA_transferase-like"/>
</dbReference>
<name>A0A841M9U8_9HYPH</name>
<keyword evidence="4" id="KW-1185">Reference proteome</keyword>
<dbReference type="GO" id="GO:0046523">
    <property type="term" value="F:S-methyl-5-thioribose-1-phosphate isomerase activity"/>
    <property type="evidence" value="ECO:0007669"/>
    <property type="project" value="UniProtKB-EC"/>
</dbReference>
<dbReference type="NCBIfam" id="TIGR00524">
    <property type="entry name" value="eIF-2B_rel"/>
    <property type="match status" value="1"/>
</dbReference>
<comment type="caution">
    <text evidence="3">The sequence shown here is derived from an EMBL/GenBank/DDBJ whole genome shotgun (WGS) entry which is preliminary data.</text>
</comment>
<dbReference type="SUPFAM" id="SSF100950">
    <property type="entry name" value="NagB/RpiA/CoA transferase-like"/>
    <property type="match status" value="1"/>
</dbReference>
<evidence type="ECO:0000313" key="4">
    <source>
        <dbReference type="Proteomes" id="UP000555393"/>
    </source>
</evidence>
<dbReference type="EMBL" id="JACIIU010000023">
    <property type="protein sequence ID" value="MBB6262314.1"/>
    <property type="molecule type" value="Genomic_DNA"/>
</dbReference>
<keyword evidence="1 3" id="KW-0413">Isomerase</keyword>
<dbReference type="InterPro" id="IPR000649">
    <property type="entry name" value="IF-2B-related"/>
</dbReference>
<dbReference type="EC" id="5.3.1.23" evidence="3"/>
<organism evidence="3 4">
    <name type="scientific">Paenochrobactrum gallinarii</name>
    <dbReference type="NCBI Taxonomy" id="643673"/>
    <lineage>
        <taxon>Bacteria</taxon>
        <taxon>Pseudomonadati</taxon>
        <taxon>Pseudomonadota</taxon>
        <taxon>Alphaproteobacteria</taxon>
        <taxon>Hyphomicrobiales</taxon>
        <taxon>Brucellaceae</taxon>
        <taxon>Paenochrobactrum</taxon>
    </lineage>
</organism>
<dbReference type="NCBIfam" id="NF004326">
    <property type="entry name" value="PRK05720.1"/>
    <property type="match status" value="1"/>
</dbReference>
<dbReference type="AlphaFoldDB" id="A0A841M9U8"/>
<protein>
    <submittedName>
        <fullName evidence="3">Methylthioribose-1-phosphate isomerase</fullName>
        <ecNumber evidence="3">5.3.1.23</ecNumber>
    </submittedName>
</protein>
<dbReference type="GO" id="GO:0019509">
    <property type="term" value="P:L-methionine salvage from methylthioadenosine"/>
    <property type="evidence" value="ECO:0007669"/>
    <property type="project" value="TreeGrafter"/>
</dbReference>
<evidence type="ECO:0000256" key="1">
    <source>
        <dbReference type="ARBA" id="ARBA00023235"/>
    </source>
</evidence>
<comment type="similarity">
    <text evidence="2">Belongs to the eIF-2B alpha/beta/delta subunits family.</text>
</comment>
<dbReference type="PANTHER" id="PTHR43475">
    <property type="entry name" value="METHYLTHIORIBOSE-1-PHOSPHATE ISOMERASE"/>
    <property type="match status" value="1"/>
</dbReference>
<dbReference type="Gene3D" id="3.40.50.10470">
    <property type="entry name" value="Translation initiation factor eif-2b, domain 2"/>
    <property type="match status" value="1"/>
</dbReference>
<dbReference type="Pfam" id="PF01008">
    <property type="entry name" value="IF-2B"/>
    <property type="match status" value="1"/>
</dbReference>
<dbReference type="Proteomes" id="UP000555393">
    <property type="component" value="Unassembled WGS sequence"/>
</dbReference>
<sequence length="344" mass="37508">MQVITMPTIMRESVLLEPDCVRILDRRVFPFETTFVTCKTVEDVAVAIEEMVTQSGGPFYAASAGMVLAAREAAKLKTADERLSSLQKDGARLVATRATNNHIAHVIAQLLADAKTLVLDGDRFLSDFEARVQEIWAAKRQTARNLGEYGGRVIEDGDAVLTHCWAESTIVETAAAALRMGKKFQFYCSETRPYLQGARLTAHSLAEMGIEVTVITDNMGAHAMSLGKISRLMTAADRVSMSGHVINKVGTLQHALSANHFGLPYFAMVQTPDKSAKTAADVPMEDRDPQESLHCLGQRTASPLAKGWYPAFDVTPPHLVSGVVTSRGIFSAFDLADFYRADKA</sequence>
<evidence type="ECO:0000313" key="3">
    <source>
        <dbReference type="EMBL" id="MBB6262314.1"/>
    </source>
</evidence>
<dbReference type="InterPro" id="IPR011559">
    <property type="entry name" value="Initiation_fac_2B_a/b/d"/>
</dbReference>
<dbReference type="Gene3D" id="1.20.120.420">
    <property type="entry name" value="translation initiation factor eif-2b, domain 1"/>
    <property type="match status" value="1"/>
</dbReference>